<keyword evidence="7 14" id="KW-0732">Signal</keyword>
<keyword evidence="11" id="KW-0675">Receptor</keyword>
<evidence type="ECO:0000256" key="14">
    <source>
        <dbReference type="SAM" id="SignalP"/>
    </source>
</evidence>
<feature type="chain" id="PRO_5032428164" description="Leucine-rich repeat-containing N-terminal plant-type domain-containing protein" evidence="14">
    <location>
        <begin position="28"/>
        <end position="928"/>
    </location>
</feature>
<evidence type="ECO:0000256" key="2">
    <source>
        <dbReference type="ARBA" id="ARBA00009592"/>
    </source>
</evidence>
<dbReference type="InterPro" id="IPR032675">
    <property type="entry name" value="LRR_dom_sf"/>
</dbReference>
<dbReference type="PANTHER" id="PTHR48063:SF93">
    <property type="entry name" value="LEUCINE-RICH REPEAT-CONTAINING N-TERMINAL PLANT-TYPE DOMAIN-CONTAINING PROTEIN"/>
    <property type="match status" value="1"/>
</dbReference>
<evidence type="ECO:0000256" key="13">
    <source>
        <dbReference type="SAM" id="Phobius"/>
    </source>
</evidence>
<dbReference type="FunFam" id="3.80.10.10:FF:001347">
    <property type="entry name" value="LRR receptor-like serine/threonine-protein kinase GSO2"/>
    <property type="match status" value="1"/>
</dbReference>
<evidence type="ECO:0000259" key="15">
    <source>
        <dbReference type="Pfam" id="PF08263"/>
    </source>
</evidence>
<dbReference type="AlphaFoldDB" id="A0A835AX85"/>
<dbReference type="SUPFAM" id="SSF52047">
    <property type="entry name" value="RNI-like"/>
    <property type="match status" value="1"/>
</dbReference>
<sequence length="928" mass="103249">MDERSILVHVLIATWFLVFLQIQSTTAASARSVLCIPHERDALLAFRVGGLDDPDDYLSSWQGEDCCHWKGIRCSNRTGHVVELRLRSLEDVRSSIRFRGGNQRSSPLLDLKNLRTLDLRVNNFDGAPIPEFIGGLKSLRYLYISGSKFGGRVRPQLGNLSMLLYLDLNSSGVHDSYIYSTDLSWLPRLTTLEYLDLSNVNLSAATDWAHVVNKLPSLVTLNLRFCGLQNVIPSPVNVNLTSLEYLDLYGNEFSSPLGANNLFWGLPSLLQLDMGMCGLQGSIPEEVGNMTLITRLYLNVNNLTGTIPTTFKNLHNLEVLWLNENNIYGPIAVLLERLPTENRLHELLLYENNLSGKLPNQLGHLRNLTFLDLSNNWLSGELPTGISELTKSTDLLIGFNKLDGTITETHLAKMTSLNNLDLSDNSLSMVFQNSWVPPFNLEIADFRSCKLGPKFPEWLRSQNSIYVLDISNTSIAGAIPHWFWITFSRAGHLVLSRNQISGRLSPAMFGKMEAGPLPSDFTAPILSALILFRNSISGRIPYSFCQMKEIEFLDMAGNLLEGTFPNCGEESNTRSLPSKNTSKLEKLKVLNLNGNSLLGEFPEFVQNCQELFLLDLSYNQFYGNLPTWIAYKLPSLAFLSLRSNMFSGHIPPQLANLKDLQYLDIAYNNMSGTIPEALVNFMAMTHNPADNDSLSDYSSYGGGFDEVDFVPYPDTLSVVTKGQQLEFMTDIMYMVNLDLSCNNLSGHLPNGIAKLVALRSLNMSWNHLSGTIPDSIGGVHALESLDLSHNELSGEIPSSLSVLTSLSHLNLSYNNLEGMIPSGNQLQALDDQPSIYIGNPGLCGPPLLKNCSETDFTGATPERHKGEDEIFLSLAVGCGYAMGLWAIFCIFLFKKNWGAVCFAFSDCLYDRVYVQVALSWAFLTRKKL</sequence>
<protein>
    <recommendedName>
        <fullName evidence="15">Leucine-rich repeat-containing N-terminal plant-type domain-containing protein</fullName>
    </recommendedName>
</protein>
<dbReference type="FunFam" id="3.80.10.10:FF:000383">
    <property type="entry name" value="Leucine-rich repeat receptor protein kinase EMS1"/>
    <property type="match status" value="1"/>
</dbReference>
<dbReference type="Pfam" id="PF08263">
    <property type="entry name" value="LRRNT_2"/>
    <property type="match status" value="1"/>
</dbReference>
<dbReference type="FunFam" id="3.80.10.10:FF:000649">
    <property type="entry name" value="Leucine Rich Repeat family protein"/>
    <property type="match status" value="1"/>
</dbReference>
<evidence type="ECO:0000256" key="7">
    <source>
        <dbReference type="ARBA" id="ARBA00022729"/>
    </source>
</evidence>
<dbReference type="PANTHER" id="PTHR48063">
    <property type="entry name" value="LRR RECEPTOR-LIKE KINASE"/>
    <property type="match status" value="1"/>
</dbReference>
<evidence type="ECO:0000256" key="1">
    <source>
        <dbReference type="ARBA" id="ARBA00004251"/>
    </source>
</evidence>
<proteinExistence type="inferred from homology"/>
<evidence type="ECO:0000313" key="16">
    <source>
        <dbReference type="EMBL" id="KAF8670872.1"/>
    </source>
</evidence>
<keyword evidence="6 13" id="KW-0812">Transmembrane</keyword>
<gene>
    <name evidence="16" type="ORF">HU200_050137</name>
</gene>
<dbReference type="InterPro" id="IPR013210">
    <property type="entry name" value="LRR_N_plant-typ"/>
</dbReference>
<name>A0A835AX85_9POAL</name>
<dbReference type="GO" id="GO:0005886">
    <property type="term" value="C:plasma membrane"/>
    <property type="evidence" value="ECO:0007669"/>
    <property type="project" value="UniProtKB-SubCell"/>
</dbReference>
<keyword evidence="9 13" id="KW-1133">Transmembrane helix</keyword>
<evidence type="ECO:0000256" key="11">
    <source>
        <dbReference type="ARBA" id="ARBA00023170"/>
    </source>
</evidence>
<comment type="subcellular location">
    <subcellularLocation>
        <location evidence="1">Cell membrane</location>
        <topology evidence="1">Single-pass type I membrane protein</topology>
    </subcellularLocation>
</comment>
<dbReference type="InterPro" id="IPR003591">
    <property type="entry name" value="Leu-rich_rpt_typical-subtyp"/>
</dbReference>
<comment type="caution">
    <text evidence="16">The sequence shown here is derived from an EMBL/GenBank/DDBJ whole genome shotgun (WGS) entry which is preliminary data.</text>
</comment>
<evidence type="ECO:0000256" key="4">
    <source>
        <dbReference type="ARBA" id="ARBA00022614"/>
    </source>
</evidence>
<accession>A0A835AX85</accession>
<feature type="transmembrane region" description="Helical" evidence="13">
    <location>
        <begin position="870"/>
        <end position="893"/>
    </location>
</feature>
<keyword evidence="4" id="KW-0433">Leucine-rich repeat</keyword>
<dbReference type="OrthoDB" id="749832at2759"/>
<keyword evidence="12" id="KW-0325">Glycoprotein</keyword>
<dbReference type="SUPFAM" id="SSF52058">
    <property type="entry name" value="L domain-like"/>
    <property type="match status" value="1"/>
</dbReference>
<dbReference type="FunFam" id="3.80.10.10:FF:000111">
    <property type="entry name" value="LRR receptor-like serine/threonine-protein kinase ERECTA"/>
    <property type="match status" value="1"/>
</dbReference>
<keyword evidence="17" id="KW-1185">Reference proteome</keyword>
<dbReference type="GO" id="GO:0009742">
    <property type="term" value="P:brassinosteroid mediated signaling pathway"/>
    <property type="evidence" value="ECO:0007669"/>
    <property type="project" value="UniProtKB-KW"/>
</dbReference>
<evidence type="ECO:0000256" key="12">
    <source>
        <dbReference type="ARBA" id="ARBA00023180"/>
    </source>
</evidence>
<evidence type="ECO:0000313" key="17">
    <source>
        <dbReference type="Proteomes" id="UP000636709"/>
    </source>
</evidence>
<comment type="similarity">
    <text evidence="2">Belongs to the RLP family.</text>
</comment>
<dbReference type="Pfam" id="PF00560">
    <property type="entry name" value="LRR_1"/>
    <property type="match status" value="6"/>
</dbReference>
<dbReference type="PRINTS" id="PR00019">
    <property type="entry name" value="LEURICHRPT"/>
</dbReference>
<evidence type="ECO:0000256" key="8">
    <source>
        <dbReference type="ARBA" id="ARBA00022737"/>
    </source>
</evidence>
<feature type="signal peptide" evidence="14">
    <location>
        <begin position="1"/>
        <end position="27"/>
    </location>
</feature>
<evidence type="ECO:0000256" key="10">
    <source>
        <dbReference type="ARBA" id="ARBA00023136"/>
    </source>
</evidence>
<dbReference type="EMBL" id="JACEFO010002248">
    <property type="protein sequence ID" value="KAF8670872.1"/>
    <property type="molecule type" value="Genomic_DNA"/>
</dbReference>
<evidence type="ECO:0000256" key="5">
    <source>
        <dbReference type="ARBA" id="ARBA00022626"/>
    </source>
</evidence>
<organism evidence="16 17">
    <name type="scientific">Digitaria exilis</name>
    <dbReference type="NCBI Taxonomy" id="1010633"/>
    <lineage>
        <taxon>Eukaryota</taxon>
        <taxon>Viridiplantae</taxon>
        <taxon>Streptophyta</taxon>
        <taxon>Embryophyta</taxon>
        <taxon>Tracheophyta</taxon>
        <taxon>Spermatophyta</taxon>
        <taxon>Magnoliopsida</taxon>
        <taxon>Liliopsida</taxon>
        <taxon>Poales</taxon>
        <taxon>Poaceae</taxon>
        <taxon>PACMAD clade</taxon>
        <taxon>Panicoideae</taxon>
        <taxon>Panicodae</taxon>
        <taxon>Paniceae</taxon>
        <taxon>Anthephorinae</taxon>
        <taxon>Digitaria</taxon>
    </lineage>
</organism>
<dbReference type="InterPro" id="IPR046956">
    <property type="entry name" value="RLP23-like"/>
</dbReference>
<evidence type="ECO:0000256" key="3">
    <source>
        <dbReference type="ARBA" id="ARBA00022475"/>
    </source>
</evidence>
<evidence type="ECO:0000256" key="9">
    <source>
        <dbReference type="ARBA" id="ARBA00022989"/>
    </source>
</evidence>
<dbReference type="InterPro" id="IPR001611">
    <property type="entry name" value="Leu-rich_rpt"/>
</dbReference>
<keyword evidence="5" id="KW-1070">Brassinosteroid signaling pathway</keyword>
<feature type="domain" description="Leucine-rich repeat-containing N-terminal plant-type" evidence="15">
    <location>
        <begin position="37"/>
        <end position="75"/>
    </location>
</feature>
<evidence type="ECO:0000256" key="6">
    <source>
        <dbReference type="ARBA" id="ARBA00022692"/>
    </source>
</evidence>
<dbReference type="Proteomes" id="UP000636709">
    <property type="component" value="Unassembled WGS sequence"/>
</dbReference>
<keyword evidence="8" id="KW-0677">Repeat</keyword>
<dbReference type="Gene3D" id="3.80.10.10">
    <property type="entry name" value="Ribonuclease Inhibitor"/>
    <property type="match status" value="3"/>
</dbReference>
<keyword evidence="10 13" id="KW-0472">Membrane</keyword>
<reference evidence="16" key="1">
    <citation type="submission" date="2020-07" db="EMBL/GenBank/DDBJ databases">
        <title>Genome sequence and genetic diversity analysis of an under-domesticated orphan crop, white fonio (Digitaria exilis).</title>
        <authorList>
            <person name="Bennetzen J.L."/>
            <person name="Chen S."/>
            <person name="Ma X."/>
            <person name="Wang X."/>
            <person name="Yssel A.E.J."/>
            <person name="Chaluvadi S.R."/>
            <person name="Johnson M."/>
            <person name="Gangashetty P."/>
            <person name="Hamidou F."/>
            <person name="Sanogo M.D."/>
            <person name="Zwaenepoel A."/>
            <person name="Wallace J."/>
            <person name="Van De Peer Y."/>
            <person name="Van Deynze A."/>
        </authorList>
    </citation>
    <scope>NUCLEOTIDE SEQUENCE</scope>
    <source>
        <tissue evidence="16">Leaves</tissue>
    </source>
</reference>
<dbReference type="Pfam" id="PF13855">
    <property type="entry name" value="LRR_8"/>
    <property type="match status" value="1"/>
</dbReference>
<keyword evidence="3" id="KW-1003">Cell membrane</keyword>
<dbReference type="SMART" id="SM00369">
    <property type="entry name" value="LRR_TYP"/>
    <property type="match status" value="9"/>
</dbReference>